<feature type="domain" description="EamA" evidence="9">
    <location>
        <begin position="9"/>
        <end position="148"/>
    </location>
</feature>
<comment type="similarity">
    <text evidence="2">Belongs to the EamA transporter family.</text>
</comment>
<evidence type="ECO:0000256" key="2">
    <source>
        <dbReference type="ARBA" id="ARBA00007362"/>
    </source>
</evidence>
<gene>
    <name evidence="10" type="primary">rarD</name>
    <name evidence="10" type="ORF">IEO70_19290</name>
</gene>
<evidence type="ECO:0000256" key="7">
    <source>
        <dbReference type="ARBA" id="ARBA00023136"/>
    </source>
</evidence>
<comment type="subcellular location">
    <subcellularLocation>
        <location evidence="1">Cell membrane</location>
        <topology evidence="1">Multi-pass membrane protein</topology>
    </subcellularLocation>
</comment>
<evidence type="ECO:0000313" key="10">
    <source>
        <dbReference type="EMBL" id="MBD3110475.1"/>
    </source>
</evidence>
<sequence length="309" mass="33967">MTAVKEKEGIIYGAVSYVLWGIVPIYWKQLEHISAIEILIHRVLWSCMFMILLLAVTRKLPALMKYIKEIASDFKKLLALFAASALVSANWGIFIWAVNNGRILDTSLGYYMNPLISVLLGVIVLKERLSKAQVVSFGLAAVGVLILTLYFGEFPWISFGLALSFAFYGLVKVMIGAEAAIGLTLETLMMLPVAIGYLFFSFAKGDMIIPASTDLLLLIGGGIATAMPLLLFAIGANRIPFTLLGFLQYIAPTLSMLVGVLLYGEVFTKVHALSYAFIWSALLLFSFSQLKMKINRQAVDSKKAIVSSE</sequence>
<evidence type="ECO:0000256" key="3">
    <source>
        <dbReference type="ARBA" id="ARBA00022448"/>
    </source>
</evidence>
<organism evidence="10 11">
    <name type="scientific">Peribacillus faecalis</name>
    <dbReference type="NCBI Taxonomy" id="2772559"/>
    <lineage>
        <taxon>Bacteria</taxon>
        <taxon>Bacillati</taxon>
        <taxon>Bacillota</taxon>
        <taxon>Bacilli</taxon>
        <taxon>Bacillales</taxon>
        <taxon>Bacillaceae</taxon>
        <taxon>Peribacillus</taxon>
    </lineage>
</organism>
<keyword evidence="5 8" id="KW-0812">Transmembrane</keyword>
<evidence type="ECO:0000256" key="4">
    <source>
        <dbReference type="ARBA" id="ARBA00022475"/>
    </source>
</evidence>
<dbReference type="InterPro" id="IPR037185">
    <property type="entry name" value="EmrE-like"/>
</dbReference>
<protein>
    <submittedName>
        <fullName evidence="10">EamA family transporter RarD</fullName>
    </submittedName>
</protein>
<feature type="transmembrane region" description="Helical" evidence="8">
    <location>
        <begin position="182"/>
        <end position="203"/>
    </location>
</feature>
<evidence type="ECO:0000256" key="6">
    <source>
        <dbReference type="ARBA" id="ARBA00022989"/>
    </source>
</evidence>
<dbReference type="InterPro" id="IPR000620">
    <property type="entry name" value="EamA_dom"/>
</dbReference>
<keyword evidence="3" id="KW-0813">Transport</keyword>
<keyword evidence="7 8" id="KW-0472">Membrane</keyword>
<dbReference type="PANTHER" id="PTHR22911">
    <property type="entry name" value="ACYL-MALONYL CONDENSING ENZYME-RELATED"/>
    <property type="match status" value="1"/>
</dbReference>
<dbReference type="AlphaFoldDB" id="A0A927D2P8"/>
<evidence type="ECO:0000256" key="1">
    <source>
        <dbReference type="ARBA" id="ARBA00004651"/>
    </source>
</evidence>
<keyword evidence="6 8" id="KW-1133">Transmembrane helix</keyword>
<evidence type="ECO:0000256" key="5">
    <source>
        <dbReference type="ARBA" id="ARBA00022692"/>
    </source>
</evidence>
<evidence type="ECO:0000256" key="8">
    <source>
        <dbReference type="SAM" id="Phobius"/>
    </source>
</evidence>
<comment type="caution">
    <text evidence="10">The sequence shown here is derived from an EMBL/GenBank/DDBJ whole genome shotgun (WGS) entry which is preliminary data.</text>
</comment>
<feature type="transmembrane region" description="Helical" evidence="8">
    <location>
        <begin position="215"/>
        <end position="234"/>
    </location>
</feature>
<feature type="transmembrane region" description="Helical" evidence="8">
    <location>
        <begin position="132"/>
        <end position="150"/>
    </location>
</feature>
<keyword evidence="11" id="KW-1185">Reference proteome</keyword>
<dbReference type="SUPFAM" id="SSF103481">
    <property type="entry name" value="Multidrug resistance efflux transporter EmrE"/>
    <property type="match status" value="2"/>
</dbReference>
<evidence type="ECO:0000313" key="11">
    <source>
        <dbReference type="Proteomes" id="UP000602076"/>
    </source>
</evidence>
<dbReference type="GO" id="GO:0005886">
    <property type="term" value="C:plasma membrane"/>
    <property type="evidence" value="ECO:0007669"/>
    <property type="project" value="UniProtKB-SubCell"/>
</dbReference>
<feature type="transmembrane region" description="Helical" evidence="8">
    <location>
        <begin position="156"/>
        <end position="175"/>
    </location>
</feature>
<dbReference type="Pfam" id="PF00892">
    <property type="entry name" value="EamA"/>
    <property type="match status" value="1"/>
</dbReference>
<dbReference type="NCBIfam" id="TIGR00688">
    <property type="entry name" value="rarD"/>
    <property type="match status" value="1"/>
</dbReference>
<dbReference type="InterPro" id="IPR004626">
    <property type="entry name" value="RarD"/>
</dbReference>
<reference evidence="10" key="1">
    <citation type="submission" date="2020-09" db="EMBL/GenBank/DDBJ databases">
        <title>Bacillus faecalis sp. nov., a moderately halophilic bacterium isolated from cow faeces.</title>
        <authorList>
            <person name="Jiang L."/>
            <person name="Lee J."/>
        </authorList>
    </citation>
    <scope>NUCLEOTIDE SEQUENCE</scope>
    <source>
        <strain evidence="10">AGMB 02131</strain>
    </source>
</reference>
<dbReference type="EMBL" id="JACXSI010000070">
    <property type="protein sequence ID" value="MBD3110475.1"/>
    <property type="molecule type" value="Genomic_DNA"/>
</dbReference>
<evidence type="ECO:0000259" key="9">
    <source>
        <dbReference type="Pfam" id="PF00892"/>
    </source>
</evidence>
<dbReference type="Proteomes" id="UP000602076">
    <property type="component" value="Unassembled WGS sequence"/>
</dbReference>
<keyword evidence="4" id="KW-1003">Cell membrane</keyword>
<feature type="transmembrane region" description="Helical" evidence="8">
    <location>
        <begin position="270"/>
        <end position="287"/>
    </location>
</feature>
<feature type="transmembrane region" description="Helical" evidence="8">
    <location>
        <begin position="241"/>
        <end position="264"/>
    </location>
</feature>
<name>A0A927D2P8_9BACI</name>
<feature type="transmembrane region" description="Helical" evidence="8">
    <location>
        <begin position="9"/>
        <end position="27"/>
    </location>
</feature>
<proteinExistence type="inferred from homology"/>
<dbReference type="PANTHER" id="PTHR22911:SF137">
    <property type="entry name" value="SOLUTE CARRIER FAMILY 35 MEMBER G2-RELATED"/>
    <property type="match status" value="1"/>
</dbReference>
<dbReference type="RefSeq" id="WP_191000011.1">
    <property type="nucleotide sequence ID" value="NZ_JACXSI010000070.1"/>
</dbReference>
<feature type="transmembrane region" description="Helical" evidence="8">
    <location>
        <begin position="77"/>
        <end position="96"/>
    </location>
</feature>
<accession>A0A927D2P8</accession>
<feature type="transmembrane region" description="Helical" evidence="8">
    <location>
        <begin position="108"/>
        <end position="125"/>
    </location>
</feature>
<feature type="transmembrane region" description="Helical" evidence="8">
    <location>
        <begin position="39"/>
        <end position="56"/>
    </location>
</feature>